<comment type="caution">
    <text evidence="6">The sequence shown here is derived from an EMBL/GenBank/DDBJ whole genome shotgun (WGS) entry which is preliminary data.</text>
</comment>
<sequence length="323" mass="35012">MAGNGSQSGDSLPSAKEDEKYVTISALDGGHLTLPEYLFITDADPERRATVPSLCFLIQHPSLGNNGRDTMNLIFDLGLKRDLTQYTPAMASHIANRQPVITEPDCAGSLQAGGLEPDVDIDIVILSHVHWDHVGTPSDYKTAKFFVGSGTLHVLQNGAGSHYPAEIFNKDLLPTVATFEFPPTSSGDQSIASGRRTGHTWQSFAGFPNALDLFGDGSVWVIDAPGHIIGHVNLLARIGKDRWVYLGGDCCHDVRILKGEKGIATYDDGHGGQRTVHMDTQAATKTLDQIKSFLGKNAQVQVIVAHDIGWREKNKDKFFPGTI</sequence>
<evidence type="ECO:0000256" key="3">
    <source>
        <dbReference type="ARBA" id="ARBA00022723"/>
    </source>
</evidence>
<keyword evidence="5" id="KW-0862">Zinc</keyword>
<evidence type="ECO:0008006" key="8">
    <source>
        <dbReference type="Google" id="ProtNLM"/>
    </source>
</evidence>
<keyword evidence="3" id="KW-0479">Metal-binding</keyword>
<keyword evidence="7" id="KW-1185">Reference proteome</keyword>
<dbReference type="Proteomes" id="UP000799772">
    <property type="component" value="Unassembled WGS sequence"/>
</dbReference>
<dbReference type="PANTHER" id="PTHR42978:SF2">
    <property type="entry name" value="102 KBASES UNSTABLE REGION: FROM 1 TO 119443"/>
    <property type="match status" value="1"/>
</dbReference>
<dbReference type="InterPro" id="IPR036866">
    <property type="entry name" value="RibonucZ/Hydroxyglut_hydro"/>
</dbReference>
<evidence type="ECO:0000313" key="6">
    <source>
        <dbReference type="EMBL" id="KAF2104234.1"/>
    </source>
</evidence>
<name>A0A9P4IN88_9PEZI</name>
<dbReference type="EMBL" id="ML978121">
    <property type="protein sequence ID" value="KAF2104234.1"/>
    <property type="molecule type" value="Genomic_DNA"/>
</dbReference>
<keyword evidence="4" id="KW-0378">Hydrolase</keyword>
<evidence type="ECO:0000256" key="1">
    <source>
        <dbReference type="ARBA" id="ARBA00001947"/>
    </source>
</evidence>
<evidence type="ECO:0000256" key="4">
    <source>
        <dbReference type="ARBA" id="ARBA00022801"/>
    </source>
</evidence>
<accession>A0A9P4IN88</accession>
<dbReference type="InterPro" id="IPR051013">
    <property type="entry name" value="MBL_superfamily_lactonases"/>
</dbReference>
<evidence type="ECO:0000256" key="5">
    <source>
        <dbReference type="ARBA" id="ARBA00022833"/>
    </source>
</evidence>
<dbReference type="PANTHER" id="PTHR42978">
    <property type="entry name" value="QUORUM-QUENCHING LACTONASE YTNP-RELATED-RELATED"/>
    <property type="match status" value="1"/>
</dbReference>
<organism evidence="6 7">
    <name type="scientific">Rhizodiscina lignyota</name>
    <dbReference type="NCBI Taxonomy" id="1504668"/>
    <lineage>
        <taxon>Eukaryota</taxon>
        <taxon>Fungi</taxon>
        <taxon>Dikarya</taxon>
        <taxon>Ascomycota</taxon>
        <taxon>Pezizomycotina</taxon>
        <taxon>Dothideomycetes</taxon>
        <taxon>Pleosporomycetidae</taxon>
        <taxon>Aulographales</taxon>
        <taxon>Rhizodiscinaceae</taxon>
        <taxon>Rhizodiscina</taxon>
    </lineage>
</organism>
<proteinExistence type="inferred from homology"/>
<dbReference type="SUPFAM" id="SSF56281">
    <property type="entry name" value="Metallo-hydrolase/oxidoreductase"/>
    <property type="match status" value="1"/>
</dbReference>
<reference evidence="6" key="1">
    <citation type="journal article" date="2020" name="Stud. Mycol.">
        <title>101 Dothideomycetes genomes: a test case for predicting lifestyles and emergence of pathogens.</title>
        <authorList>
            <person name="Haridas S."/>
            <person name="Albert R."/>
            <person name="Binder M."/>
            <person name="Bloem J."/>
            <person name="Labutti K."/>
            <person name="Salamov A."/>
            <person name="Andreopoulos B."/>
            <person name="Baker S."/>
            <person name="Barry K."/>
            <person name="Bills G."/>
            <person name="Bluhm B."/>
            <person name="Cannon C."/>
            <person name="Castanera R."/>
            <person name="Culley D."/>
            <person name="Daum C."/>
            <person name="Ezra D."/>
            <person name="Gonzalez J."/>
            <person name="Henrissat B."/>
            <person name="Kuo A."/>
            <person name="Liang C."/>
            <person name="Lipzen A."/>
            <person name="Lutzoni F."/>
            <person name="Magnuson J."/>
            <person name="Mondo S."/>
            <person name="Nolan M."/>
            <person name="Ohm R."/>
            <person name="Pangilinan J."/>
            <person name="Park H.-J."/>
            <person name="Ramirez L."/>
            <person name="Alfaro M."/>
            <person name="Sun H."/>
            <person name="Tritt A."/>
            <person name="Yoshinaga Y."/>
            <person name="Zwiers L.-H."/>
            <person name="Turgeon B."/>
            <person name="Goodwin S."/>
            <person name="Spatafora J."/>
            <person name="Crous P."/>
            <person name="Grigoriev I."/>
        </authorList>
    </citation>
    <scope>NUCLEOTIDE SEQUENCE</scope>
    <source>
        <strain evidence="6">CBS 133067</strain>
    </source>
</reference>
<dbReference type="OrthoDB" id="10250730at2759"/>
<dbReference type="CDD" id="cd07730">
    <property type="entry name" value="metallo-hydrolase-like_MBL-fold"/>
    <property type="match status" value="1"/>
</dbReference>
<evidence type="ECO:0000313" key="7">
    <source>
        <dbReference type="Proteomes" id="UP000799772"/>
    </source>
</evidence>
<comment type="similarity">
    <text evidence="2">Belongs to the metallo-beta-lactamase superfamily.</text>
</comment>
<comment type="cofactor">
    <cofactor evidence="1">
        <name>Zn(2+)</name>
        <dbReference type="ChEBI" id="CHEBI:29105"/>
    </cofactor>
</comment>
<dbReference type="GO" id="GO:0046872">
    <property type="term" value="F:metal ion binding"/>
    <property type="evidence" value="ECO:0007669"/>
    <property type="project" value="UniProtKB-KW"/>
</dbReference>
<protein>
    <recommendedName>
        <fullName evidence="8">Metallo-beta-lactamase domain-containing protein</fullName>
    </recommendedName>
</protein>
<dbReference type="AlphaFoldDB" id="A0A9P4IN88"/>
<dbReference type="Gene3D" id="3.60.15.10">
    <property type="entry name" value="Ribonuclease Z/Hydroxyacylglutathione hydrolase-like"/>
    <property type="match status" value="1"/>
</dbReference>
<evidence type="ECO:0000256" key="2">
    <source>
        <dbReference type="ARBA" id="ARBA00007749"/>
    </source>
</evidence>
<gene>
    <name evidence="6" type="ORF">NA57DRAFT_70450</name>
</gene>
<dbReference type="GO" id="GO:0016787">
    <property type="term" value="F:hydrolase activity"/>
    <property type="evidence" value="ECO:0007669"/>
    <property type="project" value="UniProtKB-KW"/>
</dbReference>